<evidence type="ECO:0000313" key="1">
    <source>
        <dbReference type="EMBL" id="QTE24200.1"/>
    </source>
</evidence>
<dbReference type="AlphaFoldDB" id="A0A975CST6"/>
<name>A0A975CST6_9FLAO</name>
<sequence>MKKKIVITFFLILFILIGIFGWKYLNWKNSLYEQPASLDLFIVQSFFEKDEEYPWIEFWGNAWNNVPNNENRNVEWLYNKKDFENLDSIYLGLKNTTNEKFYYVTWGKPNSRIRISYSVFKNGAKDSIPFGGFGCGTGIYIAPLKKGKVAGSKFLNPLMYNPFNNYPLPIKNKKFSELFKEIYGDSVSIKFEQATYSLPWNKIPSQMISSPEIIVSTEKIIENWRNGKFKSNDEFEKEREAGFYIKKNGEYELSSIYEKKGKNE</sequence>
<reference evidence="1 2" key="1">
    <citation type="submission" date="2021-03" db="EMBL/GenBank/DDBJ databases">
        <title>Complete genome of Polaribacter_sp.SM13.</title>
        <authorList>
            <person name="Jeong S.W."/>
            <person name="Bae J.W."/>
        </authorList>
    </citation>
    <scope>NUCLEOTIDE SEQUENCE [LARGE SCALE GENOMIC DNA]</scope>
    <source>
        <strain evidence="1 2">SM13</strain>
    </source>
</reference>
<dbReference type="EMBL" id="CP071869">
    <property type="protein sequence ID" value="QTE24200.1"/>
    <property type="molecule type" value="Genomic_DNA"/>
</dbReference>
<accession>A0A975CST6</accession>
<gene>
    <name evidence="1" type="ORF">J3359_08040</name>
</gene>
<protein>
    <submittedName>
        <fullName evidence="1">Uncharacterized protein</fullName>
    </submittedName>
</protein>
<evidence type="ECO:0000313" key="2">
    <source>
        <dbReference type="Proteomes" id="UP000663920"/>
    </source>
</evidence>
<proteinExistence type="predicted"/>
<dbReference type="Proteomes" id="UP000663920">
    <property type="component" value="Chromosome"/>
</dbReference>
<dbReference type="KEGG" id="pcea:J3359_08040"/>
<organism evidence="1 2">
    <name type="scientific">Polaribacter cellanae</name>
    <dbReference type="NCBI Taxonomy" id="2818493"/>
    <lineage>
        <taxon>Bacteria</taxon>
        <taxon>Pseudomonadati</taxon>
        <taxon>Bacteroidota</taxon>
        <taxon>Flavobacteriia</taxon>
        <taxon>Flavobacteriales</taxon>
        <taxon>Flavobacteriaceae</taxon>
    </lineage>
</organism>
<dbReference type="RefSeq" id="WP_208080182.1">
    <property type="nucleotide sequence ID" value="NZ_CP071869.1"/>
</dbReference>
<keyword evidence="2" id="KW-1185">Reference proteome</keyword>